<evidence type="ECO:0000313" key="3">
    <source>
        <dbReference type="Proteomes" id="UP000253472"/>
    </source>
</evidence>
<feature type="compositionally biased region" description="Acidic residues" evidence="1">
    <location>
        <begin position="83"/>
        <end position="96"/>
    </location>
</feature>
<dbReference type="AlphaFoldDB" id="A0A367YH59"/>
<accession>A0A367YH59</accession>
<evidence type="ECO:0000256" key="1">
    <source>
        <dbReference type="SAM" id="MobiDB-lite"/>
    </source>
</evidence>
<sequence>MKNTNLSKLEHLERFFTEINGDITDCNKPKNQIPGVIHVEQLDFLEHLVSEESDSWELELEELEDSAASETYGTDEGEHSEGSDLEEEEEEEKADE</sequence>
<proteinExistence type="predicted"/>
<protein>
    <submittedName>
        <fullName evidence="2">Uncharacterized protein</fullName>
    </submittedName>
</protein>
<evidence type="ECO:0000313" key="2">
    <source>
        <dbReference type="EMBL" id="RCK65107.1"/>
    </source>
</evidence>
<organism evidence="2 3">
    <name type="scientific">Candida viswanathii</name>
    <dbReference type="NCBI Taxonomy" id="5486"/>
    <lineage>
        <taxon>Eukaryota</taxon>
        <taxon>Fungi</taxon>
        <taxon>Dikarya</taxon>
        <taxon>Ascomycota</taxon>
        <taxon>Saccharomycotina</taxon>
        <taxon>Pichiomycetes</taxon>
        <taxon>Debaryomycetaceae</taxon>
        <taxon>Candida/Lodderomyces clade</taxon>
        <taxon>Candida</taxon>
    </lineage>
</organism>
<feature type="compositionally biased region" description="Acidic residues" evidence="1">
    <location>
        <begin position="55"/>
        <end position="67"/>
    </location>
</feature>
<dbReference type="Proteomes" id="UP000253472">
    <property type="component" value="Unassembled WGS sequence"/>
</dbReference>
<name>A0A367YH59_9ASCO</name>
<gene>
    <name evidence="2" type="ORF">Cantr_00661</name>
</gene>
<comment type="caution">
    <text evidence="2">The sequence shown here is derived from an EMBL/GenBank/DDBJ whole genome shotgun (WGS) entry which is preliminary data.</text>
</comment>
<dbReference type="EMBL" id="QLNQ01000021">
    <property type="protein sequence ID" value="RCK65107.1"/>
    <property type="molecule type" value="Genomic_DNA"/>
</dbReference>
<keyword evidence="3" id="KW-1185">Reference proteome</keyword>
<feature type="region of interest" description="Disordered" evidence="1">
    <location>
        <begin position="55"/>
        <end position="96"/>
    </location>
</feature>
<reference evidence="2 3" key="1">
    <citation type="submission" date="2018-06" db="EMBL/GenBank/DDBJ databases">
        <title>Whole genome sequencing of Candida tropicalis (genome annotated by CSBL at Korea University).</title>
        <authorList>
            <person name="Ahn J."/>
        </authorList>
    </citation>
    <scope>NUCLEOTIDE SEQUENCE [LARGE SCALE GENOMIC DNA]</scope>
    <source>
        <strain evidence="2 3">ATCC 20962</strain>
    </source>
</reference>